<accession>A0A9P7ZKE2</accession>
<gene>
    <name evidence="2" type="ORF">F5Z01DRAFT_127248</name>
</gene>
<dbReference type="RefSeq" id="XP_046117672.1">
    <property type="nucleotide sequence ID" value="XM_046257536.1"/>
</dbReference>
<dbReference type="EMBL" id="MU251256">
    <property type="protein sequence ID" value="KAG9253748.1"/>
    <property type="molecule type" value="Genomic_DNA"/>
</dbReference>
<comment type="caution">
    <text evidence="2">The sequence shown here is derived from an EMBL/GenBank/DDBJ whole genome shotgun (WGS) entry which is preliminary data.</text>
</comment>
<evidence type="ECO:0000313" key="2">
    <source>
        <dbReference type="EMBL" id="KAG9253748.1"/>
    </source>
</evidence>
<dbReference type="AlphaFoldDB" id="A0A9P7ZKE2"/>
<feature type="chain" id="PRO_5040206196" evidence="1">
    <location>
        <begin position="33"/>
        <end position="173"/>
    </location>
</feature>
<keyword evidence="1" id="KW-0732">Signal</keyword>
<evidence type="ECO:0000313" key="3">
    <source>
        <dbReference type="Proteomes" id="UP000887229"/>
    </source>
</evidence>
<sequence length="173" mass="19129">MNSTHLHGFHQHASMALFMLTGLLSAPQLCLACLSHQRQVDHTTTEKSQIRQGCRPESGARWPGHNFWQWSGQGYAAPVAGSWRRELLVALGVLAYSNLRNELEQLEEVFTSCQGTAKRRFQASSSLKNALLCVRVQRSSDRGDGASPGIQDSIDSLRICTFQTLSRTGSKQA</sequence>
<name>A0A9P7ZKE2_9HYPO</name>
<keyword evidence="3" id="KW-1185">Reference proteome</keyword>
<proteinExistence type="predicted"/>
<dbReference type="GeneID" id="70288439"/>
<feature type="signal peptide" evidence="1">
    <location>
        <begin position="1"/>
        <end position="32"/>
    </location>
</feature>
<dbReference type="Proteomes" id="UP000887229">
    <property type="component" value="Unassembled WGS sequence"/>
</dbReference>
<organism evidence="2 3">
    <name type="scientific">Emericellopsis atlantica</name>
    <dbReference type="NCBI Taxonomy" id="2614577"/>
    <lineage>
        <taxon>Eukaryota</taxon>
        <taxon>Fungi</taxon>
        <taxon>Dikarya</taxon>
        <taxon>Ascomycota</taxon>
        <taxon>Pezizomycotina</taxon>
        <taxon>Sordariomycetes</taxon>
        <taxon>Hypocreomycetidae</taxon>
        <taxon>Hypocreales</taxon>
        <taxon>Bionectriaceae</taxon>
        <taxon>Emericellopsis</taxon>
    </lineage>
</organism>
<evidence type="ECO:0000256" key="1">
    <source>
        <dbReference type="SAM" id="SignalP"/>
    </source>
</evidence>
<protein>
    <submittedName>
        <fullName evidence="2">Uncharacterized protein</fullName>
    </submittedName>
</protein>
<reference evidence="2" key="1">
    <citation type="journal article" date="2021" name="IMA Fungus">
        <title>Genomic characterization of three marine fungi, including Emericellopsis atlantica sp. nov. with signatures of a generalist lifestyle and marine biomass degradation.</title>
        <authorList>
            <person name="Hagestad O.C."/>
            <person name="Hou L."/>
            <person name="Andersen J.H."/>
            <person name="Hansen E.H."/>
            <person name="Altermark B."/>
            <person name="Li C."/>
            <person name="Kuhnert E."/>
            <person name="Cox R.J."/>
            <person name="Crous P.W."/>
            <person name="Spatafora J.W."/>
            <person name="Lail K."/>
            <person name="Amirebrahimi M."/>
            <person name="Lipzen A."/>
            <person name="Pangilinan J."/>
            <person name="Andreopoulos W."/>
            <person name="Hayes R.D."/>
            <person name="Ng V."/>
            <person name="Grigoriev I.V."/>
            <person name="Jackson S.A."/>
            <person name="Sutton T.D.S."/>
            <person name="Dobson A.D.W."/>
            <person name="Rama T."/>
        </authorList>
    </citation>
    <scope>NUCLEOTIDE SEQUENCE</scope>
    <source>
        <strain evidence="2">TS7</strain>
    </source>
</reference>